<dbReference type="Pfam" id="PF00534">
    <property type="entry name" value="Glycos_transf_1"/>
    <property type="match status" value="1"/>
</dbReference>
<keyword evidence="3" id="KW-0808">Transferase</keyword>
<dbReference type="InterPro" id="IPR001296">
    <property type="entry name" value="Glyco_trans_1"/>
</dbReference>
<name>A0ABY5S3M0_9BACL</name>
<dbReference type="Gene3D" id="3.40.50.2000">
    <property type="entry name" value="Glycogen Phosphorylase B"/>
    <property type="match status" value="2"/>
</dbReference>
<accession>A0ABY5S3M0</accession>
<dbReference type="InterPro" id="IPR028098">
    <property type="entry name" value="Glyco_trans_4-like_N"/>
</dbReference>
<dbReference type="PANTHER" id="PTHR45947">
    <property type="entry name" value="SULFOQUINOVOSYL TRANSFERASE SQD2"/>
    <property type="match status" value="1"/>
</dbReference>
<dbReference type="EMBL" id="CP091430">
    <property type="protein sequence ID" value="UVI27447.1"/>
    <property type="molecule type" value="Genomic_DNA"/>
</dbReference>
<reference evidence="3" key="1">
    <citation type="submission" date="2022-01" db="EMBL/GenBank/DDBJ databases">
        <title>Paenibacillus spongiae sp. nov., isolated from marine sponge.</title>
        <authorList>
            <person name="Li Z."/>
            <person name="Zhang M."/>
        </authorList>
    </citation>
    <scope>NUCLEOTIDE SEQUENCE</scope>
    <source>
        <strain evidence="3">PHS-Z3</strain>
    </source>
</reference>
<organism evidence="3 4">
    <name type="scientific">Paenibacillus spongiae</name>
    <dbReference type="NCBI Taxonomy" id="2909671"/>
    <lineage>
        <taxon>Bacteria</taxon>
        <taxon>Bacillati</taxon>
        <taxon>Bacillota</taxon>
        <taxon>Bacilli</taxon>
        <taxon>Bacillales</taxon>
        <taxon>Paenibacillaceae</taxon>
        <taxon>Paenibacillus</taxon>
    </lineage>
</organism>
<evidence type="ECO:0000259" key="2">
    <source>
        <dbReference type="Pfam" id="PF13439"/>
    </source>
</evidence>
<proteinExistence type="predicted"/>
<feature type="domain" description="Glycosyltransferase subfamily 4-like N-terminal" evidence="2">
    <location>
        <begin position="12"/>
        <end position="156"/>
    </location>
</feature>
<sequence length="363" mass="39636">MRVLMLVSQLNFGGTEKYILSISRSLLTHGVRVGVASKKGPLAGSFIKAGIALHYLPTGTNFNKQSLLSSIIAKGSYDLIHAHDSRSFALAATLTRQYNIPLIVTVHGTYHHRAALLAAARTSKRVISVSPKLTRWLLNHKIPANKIQMIPNGIDVITYRTASNKNHWRTALRLPQAAQILLYAGRFSPDKYPIARNVVLAAERIAKYNHQFIAVLIGPGSRTNLVQLAANVNRRLGRTAIIIRPPMSNIQHAYYTADVVVGTGRVALEAMACAKPVVAVGVAGYCGIVHPGNMNKMIQCHFGDHGAFTPTTANKLTADINSLLSNPIRARELGIIGSLTVKQRFSINNVSSRILNVYKSHYT</sequence>
<gene>
    <name evidence="3" type="ORF">L1F29_18425</name>
</gene>
<dbReference type="Proteomes" id="UP001057877">
    <property type="component" value="Chromosome"/>
</dbReference>
<dbReference type="GO" id="GO:0016757">
    <property type="term" value="F:glycosyltransferase activity"/>
    <property type="evidence" value="ECO:0007669"/>
    <property type="project" value="UniProtKB-KW"/>
</dbReference>
<evidence type="ECO:0000313" key="4">
    <source>
        <dbReference type="Proteomes" id="UP001057877"/>
    </source>
</evidence>
<dbReference type="EC" id="2.4.-.-" evidence="3"/>
<keyword evidence="3" id="KW-0328">Glycosyltransferase</keyword>
<dbReference type="PANTHER" id="PTHR45947:SF3">
    <property type="entry name" value="SULFOQUINOVOSYL TRANSFERASE SQD2"/>
    <property type="match status" value="1"/>
</dbReference>
<dbReference type="Pfam" id="PF13439">
    <property type="entry name" value="Glyco_transf_4"/>
    <property type="match status" value="1"/>
</dbReference>
<protein>
    <submittedName>
        <fullName evidence="3">Glycosyltransferase</fullName>
        <ecNumber evidence="3">2.4.-.-</ecNumber>
    </submittedName>
</protein>
<dbReference type="SUPFAM" id="SSF53756">
    <property type="entry name" value="UDP-Glycosyltransferase/glycogen phosphorylase"/>
    <property type="match status" value="1"/>
</dbReference>
<evidence type="ECO:0000313" key="3">
    <source>
        <dbReference type="EMBL" id="UVI27447.1"/>
    </source>
</evidence>
<dbReference type="RefSeq" id="WP_258383535.1">
    <property type="nucleotide sequence ID" value="NZ_CP091430.1"/>
</dbReference>
<feature type="domain" description="Glycosyl transferase family 1" evidence="1">
    <location>
        <begin position="166"/>
        <end position="334"/>
    </location>
</feature>
<dbReference type="InterPro" id="IPR050194">
    <property type="entry name" value="Glycosyltransferase_grp1"/>
</dbReference>
<keyword evidence="4" id="KW-1185">Reference proteome</keyword>
<evidence type="ECO:0000259" key="1">
    <source>
        <dbReference type="Pfam" id="PF00534"/>
    </source>
</evidence>